<keyword evidence="2" id="KW-1185">Reference proteome</keyword>
<protein>
    <submittedName>
        <fullName evidence="1">Uncharacterized protein</fullName>
    </submittedName>
</protein>
<reference key="1">
    <citation type="journal article" date="2011" name="Mol. Biol. Evol.">
        <title>Unity in variety -- the pan-genome of the Chlamydiae.</title>
        <authorList>
            <person name="Collingro A."/>
            <person name="Tischler P."/>
            <person name="Weinmaier T."/>
            <person name="Penz T."/>
            <person name="Heinz E."/>
            <person name="Brunham R.C."/>
            <person name="Read T.D."/>
            <person name="Bavoil P.M."/>
            <person name="Sachse K."/>
            <person name="Kahane S."/>
            <person name="Friedman M.G."/>
            <person name="Rattei T."/>
            <person name="Myers G.S.A."/>
            <person name="Horn M."/>
        </authorList>
    </citation>
    <scope>NUCLEOTIDE SEQUENCE</scope>
    <source>
        <strain>UV7</strain>
    </source>
</reference>
<dbReference type="AlphaFoldDB" id="F8L033"/>
<dbReference type="HOGENOM" id="CLU_220952_0_0_0"/>
<dbReference type="KEGG" id="puv:PUV_16020"/>
<accession>F8L033</accession>
<name>F8L033_PARAV</name>
<evidence type="ECO:0000313" key="1">
    <source>
        <dbReference type="EMBL" id="CCB86552.1"/>
    </source>
</evidence>
<gene>
    <name evidence="1" type="ordered locus">PUV_16020</name>
</gene>
<dbReference type="EMBL" id="FR872580">
    <property type="protein sequence ID" value="CCB86552.1"/>
    <property type="molecule type" value="Genomic_DNA"/>
</dbReference>
<organism evidence="1 2">
    <name type="scientific">Parachlamydia acanthamoebae (strain UV7)</name>
    <dbReference type="NCBI Taxonomy" id="765952"/>
    <lineage>
        <taxon>Bacteria</taxon>
        <taxon>Pseudomonadati</taxon>
        <taxon>Chlamydiota</taxon>
        <taxon>Chlamydiia</taxon>
        <taxon>Parachlamydiales</taxon>
        <taxon>Parachlamydiaceae</taxon>
        <taxon>Parachlamydia</taxon>
    </lineage>
</organism>
<reference evidence="1 2" key="2">
    <citation type="journal article" date="2011" name="Mol. Biol. Evol.">
        <title>Unity in variety--the pan-genome of the Chlamydiae.</title>
        <authorList>
            <person name="Collingro A."/>
            <person name="Tischler P."/>
            <person name="Weinmaier T."/>
            <person name="Penz T."/>
            <person name="Heinz E."/>
            <person name="Brunham R.C."/>
            <person name="Read T.D."/>
            <person name="Bavoil P.M."/>
            <person name="Sachse K."/>
            <person name="Kahane S."/>
            <person name="Friedman M.G."/>
            <person name="Rattei T."/>
            <person name="Myers G.S."/>
            <person name="Horn M."/>
        </authorList>
    </citation>
    <scope>NUCLEOTIDE SEQUENCE [LARGE SCALE GENOMIC DNA]</scope>
    <source>
        <strain evidence="2">UV7</strain>
    </source>
</reference>
<sequence length="33" mass="4080">MERKRYPGELRDEEWELIKPLVEKKRSPKGRKP</sequence>
<evidence type="ECO:0000313" key="2">
    <source>
        <dbReference type="Proteomes" id="UP000000495"/>
    </source>
</evidence>
<dbReference type="Proteomes" id="UP000000495">
    <property type="component" value="Chromosome"/>
</dbReference>
<proteinExistence type="predicted"/>
<dbReference type="STRING" id="765952.PUV_16020"/>